<keyword evidence="7" id="KW-0862">Zinc</keyword>
<dbReference type="PANTHER" id="PTHR46223:SF3">
    <property type="entry name" value="HISTONE-LYSINE N-METHYLTRANSFERASE SET-23"/>
    <property type="match status" value="1"/>
</dbReference>
<feature type="region of interest" description="Disordered" evidence="8">
    <location>
        <begin position="28"/>
        <end position="51"/>
    </location>
</feature>
<dbReference type="InterPro" id="IPR046341">
    <property type="entry name" value="SET_dom_sf"/>
</dbReference>
<dbReference type="SUPFAM" id="SSF82199">
    <property type="entry name" value="SET domain"/>
    <property type="match status" value="1"/>
</dbReference>
<evidence type="ECO:0000256" key="3">
    <source>
        <dbReference type="ARBA" id="ARBA00022603"/>
    </source>
</evidence>
<evidence type="ECO:0000259" key="9">
    <source>
        <dbReference type="PROSITE" id="PS50280"/>
    </source>
</evidence>
<keyword evidence="13" id="KW-1185">Reference proteome</keyword>
<feature type="compositionally biased region" description="Basic and acidic residues" evidence="8">
    <location>
        <begin position="38"/>
        <end position="51"/>
    </location>
</feature>
<feature type="domain" description="SET" evidence="9">
    <location>
        <begin position="733"/>
        <end position="864"/>
    </location>
</feature>
<keyword evidence="3" id="KW-0489">Methyltransferase</keyword>
<name>A0ABQ0LL71_MYCCL</name>
<keyword evidence="4" id="KW-0808">Transferase</keyword>
<evidence type="ECO:0000256" key="6">
    <source>
        <dbReference type="ARBA" id="ARBA00022723"/>
    </source>
</evidence>
<evidence type="ECO:0000259" key="10">
    <source>
        <dbReference type="PROSITE" id="PS50867"/>
    </source>
</evidence>
<feature type="compositionally biased region" description="Low complexity" evidence="8">
    <location>
        <begin position="593"/>
        <end position="608"/>
    </location>
</feature>
<dbReference type="PROSITE" id="PS50868">
    <property type="entry name" value="POST_SET"/>
    <property type="match status" value="1"/>
</dbReference>
<evidence type="ECO:0000256" key="4">
    <source>
        <dbReference type="ARBA" id="ARBA00022679"/>
    </source>
</evidence>
<evidence type="ECO:0000313" key="12">
    <source>
        <dbReference type="EMBL" id="GAT51820.1"/>
    </source>
</evidence>
<accession>A0ABQ0LL71</accession>
<feature type="domain" description="Pre-SET" evidence="10">
    <location>
        <begin position="670"/>
        <end position="730"/>
    </location>
</feature>
<feature type="region of interest" description="Disordered" evidence="8">
    <location>
        <begin position="211"/>
        <end position="257"/>
    </location>
</feature>
<dbReference type="Gene3D" id="2.170.270.10">
    <property type="entry name" value="SET domain"/>
    <property type="match status" value="1"/>
</dbReference>
<dbReference type="InterPro" id="IPR050973">
    <property type="entry name" value="H3K9_Histone-Lys_N-MTase"/>
</dbReference>
<dbReference type="EMBL" id="DF847425">
    <property type="protein sequence ID" value="GAT51820.1"/>
    <property type="molecule type" value="Genomic_DNA"/>
</dbReference>
<organism evidence="12 13">
    <name type="scientific">Mycena chlorophos</name>
    <name type="common">Agaric fungus</name>
    <name type="synonym">Agaricus chlorophos</name>
    <dbReference type="NCBI Taxonomy" id="658473"/>
    <lineage>
        <taxon>Eukaryota</taxon>
        <taxon>Fungi</taxon>
        <taxon>Dikarya</taxon>
        <taxon>Basidiomycota</taxon>
        <taxon>Agaricomycotina</taxon>
        <taxon>Agaricomycetes</taxon>
        <taxon>Agaricomycetidae</taxon>
        <taxon>Agaricales</taxon>
        <taxon>Marasmiineae</taxon>
        <taxon>Mycenaceae</taxon>
        <taxon>Mycena</taxon>
    </lineage>
</organism>
<dbReference type="SMART" id="SM00317">
    <property type="entry name" value="SET"/>
    <property type="match status" value="1"/>
</dbReference>
<dbReference type="InterPro" id="IPR003616">
    <property type="entry name" value="Post-SET_dom"/>
</dbReference>
<keyword evidence="5" id="KW-0949">S-adenosyl-L-methionine</keyword>
<reference evidence="12" key="1">
    <citation type="submission" date="2014-09" db="EMBL/GenBank/DDBJ databases">
        <title>Genome sequence of the luminous mushroom Mycena chlorophos for searching fungal bioluminescence genes.</title>
        <authorList>
            <person name="Tanaka Y."/>
            <person name="Kasuga D."/>
            <person name="Oba Y."/>
            <person name="Hase S."/>
            <person name="Sato K."/>
            <person name="Oba Y."/>
            <person name="Sakakibara Y."/>
        </authorList>
    </citation>
    <scope>NUCLEOTIDE SEQUENCE</scope>
</reference>
<dbReference type="Pfam" id="PF00856">
    <property type="entry name" value="SET"/>
    <property type="match status" value="1"/>
</dbReference>
<dbReference type="Pfam" id="PF05033">
    <property type="entry name" value="Pre-SET"/>
    <property type="match status" value="1"/>
</dbReference>
<evidence type="ECO:0000256" key="7">
    <source>
        <dbReference type="ARBA" id="ARBA00022833"/>
    </source>
</evidence>
<keyword evidence="6" id="KW-0479">Metal-binding</keyword>
<feature type="domain" description="Post-SET" evidence="11">
    <location>
        <begin position="889"/>
        <end position="905"/>
    </location>
</feature>
<evidence type="ECO:0000256" key="2">
    <source>
        <dbReference type="ARBA" id="ARBA00022454"/>
    </source>
</evidence>
<dbReference type="PROSITE" id="PS50280">
    <property type="entry name" value="SET"/>
    <property type="match status" value="1"/>
</dbReference>
<protein>
    <submittedName>
        <fullName evidence="12">SET-domain-containing protein</fullName>
    </submittedName>
</protein>
<gene>
    <name evidence="12" type="ORF">MCHLO_08932</name>
</gene>
<evidence type="ECO:0000256" key="5">
    <source>
        <dbReference type="ARBA" id="ARBA00022691"/>
    </source>
</evidence>
<dbReference type="PANTHER" id="PTHR46223">
    <property type="entry name" value="HISTONE-LYSINE N-METHYLTRANSFERASE SUV39H"/>
    <property type="match status" value="1"/>
</dbReference>
<comment type="subcellular location">
    <subcellularLocation>
        <location evidence="1">Chromosome</location>
    </subcellularLocation>
</comment>
<proteinExistence type="predicted"/>
<dbReference type="SMART" id="SM00468">
    <property type="entry name" value="PreSET"/>
    <property type="match status" value="1"/>
</dbReference>
<feature type="region of interest" description="Disordered" evidence="8">
    <location>
        <begin position="573"/>
        <end position="610"/>
    </location>
</feature>
<dbReference type="InterPro" id="IPR007728">
    <property type="entry name" value="Pre-SET_dom"/>
</dbReference>
<feature type="compositionally biased region" description="Low complexity" evidence="8">
    <location>
        <begin position="574"/>
        <end position="585"/>
    </location>
</feature>
<dbReference type="PROSITE" id="PS50867">
    <property type="entry name" value="PRE_SET"/>
    <property type="match status" value="1"/>
</dbReference>
<keyword evidence="2" id="KW-0158">Chromosome</keyword>
<sequence>MPADEITLFFFPQDGTLSVSAVTRRLTAARQHPRPRNPHVEEGQLQRPIPESRDAHWEGRRYDGASSATPHGLSAGLGALGFTYAKKWLQQHDTPEKLRIASGSSIHYTETVKVTIVTPNRTSQSYFVTKNDPMPFSVLFERYARDTELDLAHIKFTLHNRWLAAEQPIVTTVGPIFRVLDSPYSWPHAQLGHLDNPHIYAQILQSKSKSIGSTRATAPTPPKPVVVGQKRSAAGRPTVLASASASSPAPLRRPGLTDLLSEDTTASVKLPLPPKQLPSPAASASPLVEEKVRPFSDIVLDEIDPPPPPATFLADLRAEVLADDASFLREVIIAAVKTRSSAPSSLQRDDVALLQGFARRITSWRDALKQADTTYSFESREGMAAPELTFLARQQLAVTAAESFCTDWKNELRRAWAEHLAEAEDVRELISKQSPITKRRKGQPHRSVRPPPAFREEMLQLGTRRLLREARMVCILSLIIDEWTAQVNLAPLVNSLTDLHVQQVCRMQIRLPLLSGTEDFVFSDLLDGQIETYLGSTDMDADRPSNLSRRSGRLQTKPALNYRLGLRPKYFLTRPPSSSSRHPQRPQLPTPAPSSSSSPAPSGTLAASNTRRNTIQRIWSQRAAAAGAASIEIINDIDSEEVPPGVGALFTYSEREYVTELGVSFPTKLVGCQCKDLCLHPDHATCHKSPEGLAYNAQGLYTFQTDGVIVECNKNCSCGPNCINRVAQRPRQIPIQIIKTRERGWGVRCPVPLPKGKVLGLYTGLLIKRVEADKLPGTRGAYLFDLDMNEDLYSDREEIDFESLYTVDALPAGNWTRFLNHSCDPNLINKSVVLDSMPADNVAHIAFITCKDIPAYTELTFDYNPHHGIKFQQLSLEAQIKHLRKCRDLETRCFCGSKNCRGYYSSVD</sequence>
<dbReference type="Proteomes" id="UP000815677">
    <property type="component" value="Unassembled WGS sequence"/>
</dbReference>
<evidence type="ECO:0000256" key="8">
    <source>
        <dbReference type="SAM" id="MobiDB-lite"/>
    </source>
</evidence>
<evidence type="ECO:0000313" key="13">
    <source>
        <dbReference type="Proteomes" id="UP000815677"/>
    </source>
</evidence>
<evidence type="ECO:0000259" key="11">
    <source>
        <dbReference type="PROSITE" id="PS50868"/>
    </source>
</evidence>
<feature type="compositionally biased region" description="Low complexity" evidence="8">
    <location>
        <begin position="241"/>
        <end position="250"/>
    </location>
</feature>
<evidence type="ECO:0000256" key="1">
    <source>
        <dbReference type="ARBA" id="ARBA00004286"/>
    </source>
</evidence>
<dbReference type="InterPro" id="IPR001214">
    <property type="entry name" value="SET_dom"/>
</dbReference>